<dbReference type="NCBIfam" id="TIGR00229">
    <property type="entry name" value="sensory_box"/>
    <property type="match status" value="1"/>
</dbReference>
<dbReference type="Gene3D" id="3.20.20.450">
    <property type="entry name" value="EAL domain"/>
    <property type="match status" value="1"/>
</dbReference>
<dbReference type="InterPro" id="IPR043128">
    <property type="entry name" value="Rev_trsase/Diguanyl_cyclase"/>
</dbReference>
<dbReference type="InterPro" id="IPR029787">
    <property type="entry name" value="Nucleotide_cyclase"/>
</dbReference>
<dbReference type="PANTHER" id="PTHR44757:SF4">
    <property type="entry name" value="DIGUANYLATE CYCLASE DGCE-RELATED"/>
    <property type="match status" value="1"/>
</dbReference>
<sequence>MTAPLRVLIVEDNDDDAQLLLVRLRRAGYSPDYIRIDNADSLRKALHNHNWQIVISDYAMPGFSGLEALRILRAQDQDTPFILVSGTVGEEIAVEAMRFGANDYIMKDNLTRLIPAIERELRDVRERSDRRRAEEALYQERERALVTLHSIGDGVITTDADGRVDYMNPVAERVTGWNNNEAQGHPLTGILPLTNEASRIPIESPITICLRTRQVVDLTEQCLLINRNGQEFHIEDSAAPIFDRENHVIGVVVVFHDVTRERRMARQMTWEATHDSLTGLVNRHEFAERLNNLLSSGDRGDREHALLYLDLDQFKVINDTCGHDAGDELLRQLSRMLLRSVPTNSSLSRLGGDEFGVLLENVSMEQARDIADRLLSTFSSFTYQWEERRFDVGVSIGMVPIQHDTQNASLILSAADVACYVAKEAGRNRIHVYEESDIDLGQRHNEMHWVSRIKEALEENRFVLYRQEITPLNAMDKTPHYELLVRMRSSDGTIIPPGNFIPAAERYNLMNSLDHWVIDNAFKHLQLLQQRGDRGIYSINLSGNSLNEEGFSRYIAKKIDEYRIHANQLCFEVTETAAVFNLARASHIIKTLKKLGCRFSLDDFGSGLSSFSYLKNLPVDFLKIDGSFVKDMDTNPMNRAIVEAIHQVGHTLSIRTIAEFVENEAIANQLRDIGVDYAQGYHFSRPEPLIDDSNVIPIEKKASISK</sequence>
<evidence type="ECO:0000313" key="6">
    <source>
        <dbReference type="EMBL" id="VAW75657.1"/>
    </source>
</evidence>
<reference evidence="6" key="1">
    <citation type="submission" date="2018-06" db="EMBL/GenBank/DDBJ databases">
        <authorList>
            <person name="Zhirakovskaya E."/>
        </authorList>
    </citation>
    <scope>NUCLEOTIDE SEQUENCE</scope>
</reference>
<feature type="domain" description="PAS" evidence="2">
    <location>
        <begin position="140"/>
        <end position="213"/>
    </location>
</feature>
<dbReference type="Pfam" id="PF00072">
    <property type="entry name" value="Response_reg"/>
    <property type="match status" value="1"/>
</dbReference>
<dbReference type="SMART" id="SM00267">
    <property type="entry name" value="GGDEF"/>
    <property type="match status" value="1"/>
</dbReference>
<protein>
    <submittedName>
        <fullName evidence="6">Diguanylate cyclase/phosphodiesterase (GGDEF &amp; EAL domains) with PAS/PAC sensor(S)</fullName>
    </submittedName>
</protein>
<dbReference type="CDD" id="cd01948">
    <property type="entry name" value="EAL"/>
    <property type="match status" value="1"/>
</dbReference>
<dbReference type="SUPFAM" id="SSF55785">
    <property type="entry name" value="PYP-like sensor domain (PAS domain)"/>
    <property type="match status" value="1"/>
</dbReference>
<organism evidence="6">
    <name type="scientific">hydrothermal vent metagenome</name>
    <dbReference type="NCBI Taxonomy" id="652676"/>
    <lineage>
        <taxon>unclassified sequences</taxon>
        <taxon>metagenomes</taxon>
        <taxon>ecological metagenomes</taxon>
    </lineage>
</organism>
<name>A0A3B0YJF5_9ZZZZ</name>
<dbReference type="SUPFAM" id="SSF55073">
    <property type="entry name" value="Nucleotide cyclase"/>
    <property type="match status" value="1"/>
</dbReference>
<evidence type="ECO:0000259" key="4">
    <source>
        <dbReference type="PROSITE" id="PS50883"/>
    </source>
</evidence>
<dbReference type="Gene3D" id="3.40.50.2300">
    <property type="match status" value="1"/>
</dbReference>
<dbReference type="InterPro" id="IPR000700">
    <property type="entry name" value="PAS-assoc_C"/>
</dbReference>
<feature type="domain" description="GGDEF" evidence="5">
    <location>
        <begin position="302"/>
        <end position="435"/>
    </location>
</feature>
<dbReference type="InterPro" id="IPR011006">
    <property type="entry name" value="CheY-like_superfamily"/>
</dbReference>
<dbReference type="InterPro" id="IPR000014">
    <property type="entry name" value="PAS"/>
</dbReference>
<dbReference type="InterPro" id="IPR013656">
    <property type="entry name" value="PAS_4"/>
</dbReference>
<dbReference type="PROSITE" id="PS50883">
    <property type="entry name" value="EAL"/>
    <property type="match status" value="1"/>
</dbReference>
<accession>A0A3B0YJF5</accession>
<dbReference type="SUPFAM" id="SSF52172">
    <property type="entry name" value="CheY-like"/>
    <property type="match status" value="1"/>
</dbReference>
<dbReference type="SMART" id="SM00448">
    <property type="entry name" value="REC"/>
    <property type="match status" value="1"/>
</dbReference>
<dbReference type="Pfam" id="PF00990">
    <property type="entry name" value="GGDEF"/>
    <property type="match status" value="1"/>
</dbReference>
<dbReference type="InterPro" id="IPR001789">
    <property type="entry name" value="Sig_transdc_resp-reg_receiver"/>
</dbReference>
<dbReference type="PROSITE" id="PS50113">
    <property type="entry name" value="PAC"/>
    <property type="match status" value="1"/>
</dbReference>
<dbReference type="InterPro" id="IPR001633">
    <property type="entry name" value="EAL_dom"/>
</dbReference>
<feature type="domain" description="Response regulatory" evidence="1">
    <location>
        <begin position="6"/>
        <end position="122"/>
    </location>
</feature>
<dbReference type="InterPro" id="IPR035919">
    <property type="entry name" value="EAL_sf"/>
</dbReference>
<feature type="domain" description="EAL" evidence="4">
    <location>
        <begin position="446"/>
        <end position="700"/>
    </location>
</feature>
<dbReference type="CDD" id="cd00130">
    <property type="entry name" value="PAS"/>
    <property type="match status" value="1"/>
</dbReference>
<dbReference type="SMART" id="SM00052">
    <property type="entry name" value="EAL"/>
    <property type="match status" value="1"/>
</dbReference>
<dbReference type="PROSITE" id="PS50112">
    <property type="entry name" value="PAS"/>
    <property type="match status" value="1"/>
</dbReference>
<evidence type="ECO:0000259" key="1">
    <source>
        <dbReference type="PROSITE" id="PS50110"/>
    </source>
</evidence>
<evidence type="ECO:0000259" key="3">
    <source>
        <dbReference type="PROSITE" id="PS50113"/>
    </source>
</evidence>
<proteinExistence type="predicted"/>
<gene>
    <name evidence="6" type="ORF">MNBD_GAMMA14-594</name>
</gene>
<dbReference type="GO" id="GO:0000160">
    <property type="term" value="P:phosphorelay signal transduction system"/>
    <property type="evidence" value="ECO:0007669"/>
    <property type="project" value="InterPro"/>
</dbReference>
<evidence type="ECO:0000259" key="2">
    <source>
        <dbReference type="PROSITE" id="PS50112"/>
    </source>
</evidence>
<dbReference type="FunFam" id="3.30.70.270:FF:000001">
    <property type="entry name" value="Diguanylate cyclase domain protein"/>
    <property type="match status" value="1"/>
</dbReference>
<dbReference type="InterPro" id="IPR052155">
    <property type="entry name" value="Biofilm_reg_signaling"/>
</dbReference>
<dbReference type="EMBL" id="UOFM01000143">
    <property type="protein sequence ID" value="VAW75657.1"/>
    <property type="molecule type" value="Genomic_DNA"/>
</dbReference>
<dbReference type="NCBIfam" id="TIGR00254">
    <property type="entry name" value="GGDEF"/>
    <property type="match status" value="1"/>
</dbReference>
<dbReference type="Pfam" id="PF00563">
    <property type="entry name" value="EAL"/>
    <property type="match status" value="1"/>
</dbReference>
<dbReference type="AlphaFoldDB" id="A0A3B0YJF5"/>
<dbReference type="CDD" id="cd01949">
    <property type="entry name" value="GGDEF"/>
    <property type="match status" value="1"/>
</dbReference>
<dbReference type="Gene3D" id="3.30.70.270">
    <property type="match status" value="1"/>
</dbReference>
<dbReference type="CDD" id="cd00156">
    <property type="entry name" value="REC"/>
    <property type="match status" value="1"/>
</dbReference>
<dbReference type="InterPro" id="IPR001610">
    <property type="entry name" value="PAC"/>
</dbReference>
<dbReference type="Pfam" id="PF08448">
    <property type="entry name" value="PAS_4"/>
    <property type="match status" value="1"/>
</dbReference>
<evidence type="ECO:0000259" key="5">
    <source>
        <dbReference type="PROSITE" id="PS50887"/>
    </source>
</evidence>
<dbReference type="InterPro" id="IPR000160">
    <property type="entry name" value="GGDEF_dom"/>
</dbReference>
<dbReference type="SUPFAM" id="SSF141868">
    <property type="entry name" value="EAL domain-like"/>
    <property type="match status" value="1"/>
</dbReference>
<dbReference type="SMART" id="SM00086">
    <property type="entry name" value="PAC"/>
    <property type="match status" value="1"/>
</dbReference>
<dbReference type="Gene3D" id="3.30.450.20">
    <property type="entry name" value="PAS domain"/>
    <property type="match status" value="1"/>
</dbReference>
<dbReference type="PROSITE" id="PS50110">
    <property type="entry name" value="RESPONSE_REGULATORY"/>
    <property type="match status" value="1"/>
</dbReference>
<dbReference type="PANTHER" id="PTHR44757">
    <property type="entry name" value="DIGUANYLATE CYCLASE DGCP"/>
    <property type="match status" value="1"/>
</dbReference>
<dbReference type="PROSITE" id="PS50887">
    <property type="entry name" value="GGDEF"/>
    <property type="match status" value="1"/>
</dbReference>
<dbReference type="SMART" id="SM00091">
    <property type="entry name" value="PAS"/>
    <property type="match status" value="1"/>
</dbReference>
<dbReference type="InterPro" id="IPR035965">
    <property type="entry name" value="PAS-like_dom_sf"/>
</dbReference>
<feature type="domain" description="PAC" evidence="3">
    <location>
        <begin position="218"/>
        <end position="270"/>
    </location>
</feature>